<dbReference type="AlphaFoldDB" id="A0AAX6N0C4"/>
<accession>A0AAX6N0C4</accession>
<reference evidence="2 3" key="1">
    <citation type="journal article" date="2024" name="Front Chem Biol">
        <title>Unveiling the potential of Daldinia eschscholtzii MFLUCC 19-0629 through bioactivity and bioinformatics studies for enhanced sustainable agriculture production.</title>
        <authorList>
            <person name="Brooks S."/>
            <person name="Weaver J.A."/>
            <person name="Klomchit A."/>
            <person name="Alharthi S.A."/>
            <person name="Onlamun T."/>
            <person name="Nurani R."/>
            <person name="Vong T.K."/>
            <person name="Alberti F."/>
            <person name="Greco C."/>
        </authorList>
    </citation>
    <scope>NUCLEOTIDE SEQUENCE [LARGE SCALE GENOMIC DNA]</scope>
    <source>
        <strain evidence="2">MFLUCC 19-0629</strain>
    </source>
</reference>
<gene>
    <name evidence="2" type="ORF">Daesc_001117</name>
</gene>
<evidence type="ECO:0000256" key="1">
    <source>
        <dbReference type="SAM" id="MobiDB-lite"/>
    </source>
</evidence>
<proteinExistence type="predicted"/>
<organism evidence="2 3">
    <name type="scientific">Daldinia eschscholtzii</name>
    <dbReference type="NCBI Taxonomy" id="292717"/>
    <lineage>
        <taxon>Eukaryota</taxon>
        <taxon>Fungi</taxon>
        <taxon>Dikarya</taxon>
        <taxon>Ascomycota</taxon>
        <taxon>Pezizomycotina</taxon>
        <taxon>Sordariomycetes</taxon>
        <taxon>Xylariomycetidae</taxon>
        <taxon>Xylariales</taxon>
        <taxon>Hypoxylaceae</taxon>
        <taxon>Daldinia</taxon>
    </lineage>
</organism>
<comment type="caution">
    <text evidence="2">The sequence shown here is derived from an EMBL/GenBank/DDBJ whole genome shotgun (WGS) entry which is preliminary data.</text>
</comment>
<dbReference type="Proteomes" id="UP001369815">
    <property type="component" value="Unassembled WGS sequence"/>
</dbReference>
<evidence type="ECO:0000313" key="3">
    <source>
        <dbReference type="Proteomes" id="UP001369815"/>
    </source>
</evidence>
<evidence type="ECO:0000313" key="2">
    <source>
        <dbReference type="EMBL" id="KAK6958319.1"/>
    </source>
</evidence>
<protein>
    <submittedName>
        <fullName evidence="2">Uncharacterized protein</fullName>
    </submittedName>
</protein>
<feature type="region of interest" description="Disordered" evidence="1">
    <location>
        <begin position="39"/>
        <end position="101"/>
    </location>
</feature>
<name>A0AAX6N0C4_9PEZI</name>
<sequence length="101" mass="9992">MASAQKDQNKAGKNFDTGSTNALANVDLASGIFEAPSAVQPEAQVTKPVSLGGGPLDKQASGGSTADGEQKSTGGTEEVVNSDGSISRKPKDTAGAGAMIL</sequence>
<dbReference type="EMBL" id="JBANMG010000001">
    <property type="protein sequence ID" value="KAK6958319.1"/>
    <property type="molecule type" value="Genomic_DNA"/>
</dbReference>
<keyword evidence="3" id="KW-1185">Reference proteome</keyword>
<feature type="region of interest" description="Disordered" evidence="1">
    <location>
        <begin position="1"/>
        <end position="20"/>
    </location>
</feature>